<name>A0A9W4IHG7_PENOL</name>
<reference evidence="5" key="1">
    <citation type="submission" date="2021-07" db="EMBL/GenBank/DDBJ databases">
        <authorList>
            <person name="Branca A.L. A."/>
        </authorList>
    </citation>
    <scope>NUCLEOTIDE SEQUENCE</scope>
</reference>
<evidence type="ECO:0000256" key="2">
    <source>
        <dbReference type="PROSITE-ProRule" id="PRU00267"/>
    </source>
</evidence>
<keyword evidence="2" id="KW-0539">Nucleus</keyword>
<feature type="compositionally biased region" description="Acidic residues" evidence="3">
    <location>
        <begin position="204"/>
        <end position="218"/>
    </location>
</feature>
<dbReference type="GO" id="GO:0003677">
    <property type="term" value="F:DNA binding"/>
    <property type="evidence" value="ECO:0007669"/>
    <property type="project" value="UniProtKB-UniRule"/>
</dbReference>
<dbReference type="Proteomes" id="UP001153618">
    <property type="component" value="Unassembled WGS sequence"/>
</dbReference>
<evidence type="ECO:0000313" key="5">
    <source>
        <dbReference type="EMBL" id="CAG8279491.1"/>
    </source>
</evidence>
<dbReference type="CDD" id="cd00084">
    <property type="entry name" value="HMG-box_SF"/>
    <property type="match status" value="1"/>
</dbReference>
<sequence length="290" mass="31999">MAPQDENPTVEVNKEEIRRAGDLIVMRLMEVQSYIADLGKAYVQHVKSITENGDATLELPAGPSGFMGNDFARAGSPARSEAGGPKKRKRAPADPNMPKRALTPYFLYMKHNRSKIAADLGKDVRPKEVADEGTRRWQAMDAAEREHWKSMYTENYNKYKADVAAYKAGAKVNTGEEHEHDEEHDHDDPAASQLQQDFAGVETKEEETDASSSSDEESPSPAPAPAPSPPKEKTPPRSSAKKTRKAKEVETPAKSPVKRGRKAAVSEPEPTPAKTPVESKRRSKKRKSEV</sequence>
<dbReference type="AlphaFoldDB" id="A0A9W4IHG7"/>
<feature type="region of interest" description="Disordered" evidence="3">
    <location>
        <begin position="69"/>
        <end position="97"/>
    </location>
</feature>
<feature type="region of interest" description="Disordered" evidence="3">
    <location>
        <begin position="170"/>
        <end position="290"/>
    </location>
</feature>
<evidence type="ECO:0000256" key="1">
    <source>
        <dbReference type="ARBA" id="ARBA00023125"/>
    </source>
</evidence>
<dbReference type="InterPro" id="IPR009071">
    <property type="entry name" value="HMG_box_dom"/>
</dbReference>
<dbReference type="GO" id="GO:0005634">
    <property type="term" value="C:nucleus"/>
    <property type="evidence" value="ECO:0007669"/>
    <property type="project" value="UniProtKB-UniRule"/>
</dbReference>
<comment type="caution">
    <text evidence="5">The sequence shown here is derived from an EMBL/GenBank/DDBJ whole genome shotgun (WGS) entry which is preliminary data.</text>
</comment>
<dbReference type="Gene3D" id="1.10.30.10">
    <property type="entry name" value="High mobility group box domain"/>
    <property type="match status" value="1"/>
</dbReference>
<dbReference type="InterPro" id="IPR036910">
    <property type="entry name" value="HMG_box_dom_sf"/>
</dbReference>
<gene>
    <name evidence="5" type="ORF">POLS_LOCUS9434</name>
</gene>
<feature type="compositionally biased region" description="Basic and acidic residues" evidence="3">
    <location>
        <begin position="174"/>
        <end position="189"/>
    </location>
</feature>
<proteinExistence type="predicted"/>
<dbReference type="SMART" id="SM00398">
    <property type="entry name" value="HMG"/>
    <property type="match status" value="1"/>
</dbReference>
<dbReference type="SUPFAM" id="SSF47095">
    <property type="entry name" value="HMG-box"/>
    <property type="match status" value="1"/>
</dbReference>
<accession>A0A9W4IHG7</accession>
<dbReference type="PANTHER" id="PTHR48112:SF5">
    <property type="entry name" value="BOX PROTEIN, PUTATIVE (AFU_ORTHOLOGUE AFUA_1G04550)-RELATED"/>
    <property type="match status" value="1"/>
</dbReference>
<dbReference type="OrthoDB" id="5550281at2759"/>
<dbReference type="InterPro" id="IPR050342">
    <property type="entry name" value="HMGB"/>
</dbReference>
<feature type="compositionally biased region" description="Pro residues" evidence="3">
    <location>
        <begin position="220"/>
        <end position="229"/>
    </location>
</feature>
<dbReference type="PROSITE" id="PS50118">
    <property type="entry name" value="HMG_BOX_2"/>
    <property type="match status" value="1"/>
</dbReference>
<organism evidence="5 6">
    <name type="scientific">Penicillium olsonii</name>
    <dbReference type="NCBI Taxonomy" id="99116"/>
    <lineage>
        <taxon>Eukaryota</taxon>
        <taxon>Fungi</taxon>
        <taxon>Dikarya</taxon>
        <taxon>Ascomycota</taxon>
        <taxon>Pezizomycotina</taxon>
        <taxon>Eurotiomycetes</taxon>
        <taxon>Eurotiomycetidae</taxon>
        <taxon>Eurotiales</taxon>
        <taxon>Aspergillaceae</taxon>
        <taxon>Penicillium</taxon>
    </lineage>
</organism>
<dbReference type="Pfam" id="PF00505">
    <property type="entry name" value="HMG_box"/>
    <property type="match status" value="1"/>
</dbReference>
<dbReference type="PANTHER" id="PTHR48112">
    <property type="entry name" value="HIGH MOBILITY GROUP PROTEIN DSP1"/>
    <property type="match status" value="1"/>
</dbReference>
<dbReference type="EMBL" id="CAJVOS010000093">
    <property type="protein sequence ID" value="CAG8279491.1"/>
    <property type="molecule type" value="Genomic_DNA"/>
</dbReference>
<protein>
    <recommendedName>
        <fullName evidence="4">HMG box domain-containing protein</fullName>
    </recommendedName>
</protein>
<evidence type="ECO:0000259" key="4">
    <source>
        <dbReference type="PROSITE" id="PS50118"/>
    </source>
</evidence>
<evidence type="ECO:0000313" key="6">
    <source>
        <dbReference type="Proteomes" id="UP001153618"/>
    </source>
</evidence>
<evidence type="ECO:0000256" key="3">
    <source>
        <dbReference type="SAM" id="MobiDB-lite"/>
    </source>
</evidence>
<keyword evidence="1 2" id="KW-0238">DNA-binding</keyword>
<feature type="compositionally biased region" description="Basic residues" evidence="3">
    <location>
        <begin position="281"/>
        <end position="290"/>
    </location>
</feature>
<keyword evidence="6" id="KW-1185">Reference proteome</keyword>
<feature type="domain" description="HMG box" evidence="4">
    <location>
        <begin position="98"/>
        <end position="167"/>
    </location>
</feature>
<feature type="DNA-binding region" description="HMG box" evidence="2">
    <location>
        <begin position="98"/>
        <end position="167"/>
    </location>
</feature>